<protein>
    <recommendedName>
        <fullName evidence="3">Probable chemoreceptor glutamine deamidase CheD</fullName>
        <ecNumber evidence="3">3.5.1.44</ecNumber>
    </recommendedName>
</protein>
<sequence>MSQLVVGIGDCQVSADPQCTLITYALGSCIAVAVYDPVTKVGGLLHYLLPDSNIDLEKAQKNPFMFGDTGIPELFHRAYRMGAQKQRLIVSVAGGAQVMSSEYFNIGKRNQLVAKKVLWRAGVLVRHEETGGESSRTLRMELATGQIMLRTAGRFEVVLGSTPNPVSKKGAQCA</sequence>
<dbReference type="InterPro" id="IPR011324">
    <property type="entry name" value="Cytotoxic_necrot_fac-like_cat"/>
</dbReference>
<dbReference type="SUPFAM" id="SSF64438">
    <property type="entry name" value="CNF1/YfiH-like putative cysteine hydrolases"/>
    <property type="match status" value="1"/>
</dbReference>
<proteinExistence type="inferred from homology"/>
<evidence type="ECO:0000256" key="2">
    <source>
        <dbReference type="ARBA" id="ARBA00022801"/>
    </source>
</evidence>
<evidence type="ECO:0000256" key="3">
    <source>
        <dbReference type="HAMAP-Rule" id="MF_01440"/>
    </source>
</evidence>
<evidence type="ECO:0000313" key="4">
    <source>
        <dbReference type="EMBL" id="SEF61987.1"/>
    </source>
</evidence>
<dbReference type="Pfam" id="PF03975">
    <property type="entry name" value="CheD"/>
    <property type="match status" value="1"/>
</dbReference>
<dbReference type="CDD" id="cd16352">
    <property type="entry name" value="CheD"/>
    <property type="match status" value="1"/>
</dbReference>
<dbReference type="EC" id="3.5.1.44" evidence="3"/>
<dbReference type="AlphaFoldDB" id="A0A1H5TIZ8"/>
<evidence type="ECO:0000313" key="5">
    <source>
        <dbReference type="Proteomes" id="UP000236728"/>
    </source>
</evidence>
<dbReference type="GO" id="GO:0006935">
    <property type="term" value="P:chemotaxis"/>
    <property type="evidence" value="ECO:0007669"/>
    <property type="project" value="UniProtKB-UniRule"/>
</dbReference>
<comment type="similarity">
    <text evidence="3">Belongs to the CheD family.</text>
</comment>
<dbReference type="HAMAP" id="MF_01440">
    <property type="entry name" value="CheD"/>
    <property type="match status" value="1"/>
</dbReference>
<dbReference type="Proteomes" id="UP000236728">
    <property type="component" value="Unassembled WGS sequence"/>
</dbReference>
<reference evidence="4 5" key="1">
    <citation type="submission" date="2016-10" db="EMBL/GenBank/DDBJ databases">
        <authorList>
            <person name="de Groot N.N."/>
        </authorList>
    </citation>
    <scope>NUCLEOTIDE SEQUENCE [LARGE SCALE GENOMIC DNA]</scope>
    <source>
        <strain evidence="4 5">DSM 22489</strain>
    </source>
</reference>
<dbReference type="RefSeq" id="WP_103931512.1">
    <property type="nucleotide sequence ID" value="NZ_FNVA01000001.1"/>
</dbReference>
<dbReference type="PANTHER" id="PTHR35147:SF1">
    <property type="entry name" value="CHEMORECEPTOR GLUTAMINE DEAMIDASE CHED-RELATED"/>
    <property type="match status" value="1"/>
</dbReference>
<accession>A0A1H5TIZ8</accession>
<dbReference type="PANTHER" id="PTHR35147">
    <property type="entry name" value="CHEMORECEPTOR GLUTAMINE DEAMIDASE CHED-RELATED"/>
    <property type="match status" value="1"/>
</dbReference>
<organism evidence="4 5">
    <name type="scientific">Bryocella elongata</name>
    <dbReference type="NCBI Taxonomy" id="863522"/>
    <lineage>
        <taxon>Bacteria</taxon>
        <taxon>Pseudomonadati</taxon>
        <taxon>Acidobacteriota</taxon>
        <taxon>Terriglobia</taxon>
        <taxon>Terriglobales</taxon>
        <taxon>Acidobacteriaceae</taxon>
        <taxon>Bryocella</taxon>
    </lineage>
</organism>
<evidence type="ECO:0000256" key="1">
    <source>
        <dbReference type="ARBA" id="ARBA00022500"/>
    </source>
</evidence>
<dbReference type="Gene3D" id="3.30.1330.200">
    <property type="match status" value="1"/>
</dbReference>
<comment type="function">
    <text evidence="3">Probably deamidates glutamine residues to glutamate on methyl-accepting chemotaxis receptors (MCPs), playing an important role in chemotaxis.</text>
</comment>
<keyword evidence="5" id="KW-1185">Reference proteome</keyword>
<gene>
    <name evidence="3" type="primary">cheD</name>
    <name evidence="4" type="ORF">SAMN05421819_0604</name>
</gene>
<keyword evidence="1 3" id="KW-0145">Chemotaxis</keyword>
<dbReference type="GO" id="GO:0050568">
    <property type="term" value="F:protein-glutamine glutaminase activity"/>
    <property type="evidence" value="ECO:0007669"/>
    <property type="project" value="UniProtKB-UniRule"/>
</dbReference>
<dbReference type="InterPro" id="IPR005659">
    <property type="entry name" value="Chemorcpt_Glu_NH3ase_CheD"/>
</dbReference>
<comment type="catalytic activity">
    <reaction evidence="3">
        <text>L-glutaminyl-[protein] + H2O = L-glutamyl-[protein] + NH4(+)</text>
        <dbReference type="Rhea" id="RHEA:16441"/>
        <dbReference type="Rhea" id="RHEA-COMP:10207"/>
        <dbReference type="Rhea" id="RHEA-COMP:10208"/>
        <dbReference type="ChEBI" id="CHEBI:15377"/>
        <dbReference type="ChEBI" id="CHEBI:28938"/>
        <dbReference type="ChEBI" id="CHEBI:29973"/>
        <dbReference type="ChEBI" id="CHEBI:30011"/>
        <dbReference type="EC" id="3.5.1.44"/>
    </reaction>
</comment>
<name>A0A1H5TIZ8_9BACT</name>
<dbReference type="EMBL" id="FNVA01000001">
    <property type="protein sequence ID" value="SEF61987.1"/>
    <property type="molecule type" value="Genomic_DNA"/>
</dbReference>
<dbReference type="OrthoDB" id="9807202at2"/>
<dbReference type="InterPro" id="IPR038592">
    <property type="entry name" value="CheD-like_sf"/>
</dbReference>
<keyword evidence="2 3" id="KW-0378">Hydrolase</keyword>